<dbReference type="AlphaFoldDB" id="A0A7D5H5K5"/>
<dbReference type="EMBL" id="CP056030">
    <property type="protein sequence ID" value="QKZ03584.1"/>
    <property type="molecule type" value="Genomic_DNA"/>
</dbReference>
<protein>
    <recommendedName>
        <fullName evidence="6">Ribose 1,5-bisphosphate phosphokinase PhnN</fullName>
        <ecNumber evidence="6">2.7.4.23</ecNumber>
    </recommendedName>
    <alternativeName>
        <fullName evidence="6">Ribose 1,5-bisphosphokinase</fullName>
    </alternativeName>
</protein>
<dbReference type="GO" id="GO:0005524">
    <property type="term" value="F:ATP binding"/>
    <property type="evidence" value="ECO:0007669"/>
    <property type="project" value="UniProtKB-KW"/>
</dbReference>
<keyword evidence="8" id="KW-0418">Kinase</keyword>
<dbReference type="KEGG" id="pez:HWQ56_07175"/>
<dbReference type="UniPathway" id="UPA00087">
    <property type="reaction ID" value="UER00175"/>
</dbReference>
<dbReference type="InterPro" id="IPR027417">
    <property type="entry name" value="P-loop_NTPase"/>
</dbReference>
<comment type="catalytic activity">
    <reaction evidence="1 6">
        <text>alpha-D-ribose 1,5-bisphosphate + ATP = 5-phospho-alpha-D-ribose 1-diphosphate + ADP</text>
        <dbReference type="Rhea" id="RHEA:20109"/>
        <dbReference type="ChEBI" id="CHEBI:30616"/>
        <dbReference type="ChEBI" id="CHEBI:58017"/>
        <dbReference type="ChEBI" id="CHEBI:68688"/>
        <dbReference type="ChEBI" id="CHEBI:456216"/>
        <dbReference type="EC" id="2.7.4.23"/>
    </reaction>
</comment>
<proteinExistence type="inferred from homology"/>
<feature type="binding site" evidence="6">
    <location>
        <begin position="10"/>
        <end position="17"/>
    </location>
    <ligand>
        <name>ATP</name>
        <dbReference type="ChEBI" id="CHEBI:30616"/>
    </ligand>
</feature>
<name>A0A7D5H5K5_9PSED</name>
<gene>
    <name evidence="6 8" type="primary">phnN</name>
    <name evidence="8" type="ORF">HWQ56_07175</name>
</gene>
<evidence type="ECO:0000256" key="4">
    <source>
        <dbReference type="ARBA" id="ARBA00022741"/>
    </source>
</evidence>
<evidence type="ECO:0000313" key="9">
    <source>
        <dbReference type="Proteomes" id="UP000509568"/>
    </source>
</evidence>
<evidence type="ECO:0000256" key="5">
    <source>
        <dbReference type="ARBA" id="ARBA00022840"/>
    </source>
</evidence>
<dbReference type="SUPFAM" id="SSF52540">
    <property type="entry name" value="P-loop containing nucleoside triphosphate hydrolases"/>
    <property type="match status" value="1"/>
</dbReference>
<dbReference type="Proteomes" id="UP000509568">
    <property type="component" value="Chromosome"/>
</dbReference>
<keyword evidence="3 6" id="KW-0808">Transferase</keyword>
<comment type="pathway">
    <text evidence="2 6">Metabolic intermediate biosynthesis; 5-phospho-alpha-D-ribose 1-diphosphate biosynthesis; 5-phospho-alpha-D-ribose 1-diphosphate from D-ribose 5-phosphate (route II): step 3/3.</text>
</comment>
<evidence type="ECO:0000256" key="6">
    <source>
        <dbReference type="HAMAP-Rule" id="MF_00836"/>
    </source>
</evidence>
<evidence type="ECO:0000313" key="8">
    <source>
        <dbReference type="EMBL" id="QKZ03584.1"/>
    </source>
</evidence>
<reference evidence="8 9" key="1">
    <citation type="submission" date="2020-06" db="EMBL/GenBank/DDBJ databases">
        <title>Pseudomonas eucalypticola sp. nov., an endophyte of Eucalyptus dunnii leaves with biocontrol ability of eucalyptus leaf blight.</title>
        <authorList>
            <person name="Liu Y."/>
            <person name="Song Z."/>
            <person name="Zeng H."/>
            <person name="Lu M."/>
            <person name="Wang X."/>
            <person name="Lian X."/>
            <person name="Zhang Q."/>
        </authorList>
    </citation>
    <scope>NUCLEOTIDE SEQUENCE [LARGE SCALE GENOMIC DNA]</scope>
    <source>
        <strain evidence="8 9">NP-1</strain>
    </source>
</reference>
<dbReference type="GO" id="GO:0006015">
    <property type="term" value="P:5-phosphoribose 1-diphosphate biosynthetic process"/>
    <property type="evidence" value="ECO:0007669"/>
    <property type="project" value="UniProtKB-UniRule"/>
</dbReference>
<evidence type="ECO:0000256" key="2">
    <source>
        <dbReference type="ARBA" id="ARBA00005069"/>
    </source>
</evidence>
<keyword evidence="5 6" id="KW-0067">ATP-binding</keyword>
<dbReference type="GO" id="GO:0019634">
    <property type="term" value="P:organic phosphonate metabolic process"/>
    <property type="evidence" value="ECO:0007669"/>
    <property type="project" value="UniProtKB-UniRule"/>
</dbReference>
<evidence type="ECO:0000259" key="7">
    <source>
        <dbReference type="SMART" id="SM00072"/>
    </source>
</evidence>
<feature type="domain" description="Guanylate kinase/L-type calcium channel beta subunit" evidence="7">
    <location>
        <begin position="2"/>
        <end position="181"/>
    </location>
</feature>
<keyword evidence="9" id="KW-1185">Reference proteome</keyword>
<dbReference type="InterPro" id="IPR008145">
    <property type="entry name" value="GK/Ca_channel_bsu"/>
</dbReference>
<dbReference type="GO" id="GO:0033863">
    <property type="term" value="F:ribose 1,5-bisphosphate phosphokinase activity"/>
    <property type="evidence" value="ECO:0007669"/>
    <property type="project" value="UniProtKB-UniRule"/>
</dbReference>
<dbReference type="NCBIfam" id="TIGR02322">
    <property type="entry name" value="phosphon_PhnN"/>
    <property type="match status" value="1"/>
</dbReference>
<comment type="similarity">
    <text evidence="6">Belongs to the ribose 1,5-bisphosphokinase family.</text>
</comment>
<dbReference type="SMART" id="SM00072">
    <property type="entry name" value="GuKc"/>
    <property type="match status" value="1"/>
</dbReference>
<comment type="function">
    <text evidence="6">Catalyzes the phosphorylation of ribose 1,5-bisphosphate to 5-phospho-D-ribosyl alpha-1-diphosphate (PRPP).</text>
</comment>
<dbReference type="InterPro" id="IPR012699">
    <property type="entry name" value="PhnN"/>
</dbReference>
<sequence length="196" mass="21223">MSGRVIYLMGPSGSGKDSIIEAARAALAQVGVQVARRIITRSAEAVGEDAIGVSPDAFARMREAGEFAMDWQANGLQYGIGADINARLTRGQHVLANGSRAWLPHALQRYPDLLPVLVTVDTRVLRQRLLARGRESVHDIEQRLARNERLQADAGQWKEGGVRIEALDNSADLASAVQRLLALLARHGINATTGRT</sequence>
<dbReference type="Gene3D" id="3.40.50.300">
    <property type="entry name" value="P-loop containing nucleotide triphosphate hydrolases"/>
    <property type="match status" value="1"/>
</dbReference>
<dbReference type="EC" id="2.7.4.23" evidence="6"/>
<keyword evidence="4 6" id="KW-0547">Nucleotide-binding</keyword>
<dbReference type="NCBIfam" id="NF007485">
    <property type="entry name" value="PRK10078.1"/>
    <property type="match status" value="1"/>
</dbReference>
<dbReference type="RefSeq" id="WP_158158238.1">
    <property type="nucleotide sequence ID" value="NZ_CP056030.1"/>
</dbReference>
<evidence type="ECO:0000256" key="3">
    <source>
        <dbReference type="ARBA" id="ARBA00022679"/>
    </source>
</evidence>
<accession>A0A7D5H5K5</accession>
<evidence type="ECO:0000256" key="1">
    <source>
        <dbReference type="ARBA" id="ARBA00000373"/>
    </source>
</evidence>
<organism evidence="8 9">
    <name type="scientific">Pseudomonas eucalypticola</name>
    <dbReference type="NCBI Taxonomy" id="2599595"/>
    <lineage>
        <taxon>Bacteria</taxon>
        <taxon>Pseudomonadati</taxon>
        <taxon>Pseudomonadota</taxon>
        <taxon>Gammaproteobacteria</taxon>
        <taxon>Pseudomonadales</taxon>
        <taxon>Pseudomonadaceae</taxon>
        <taxon>Pseudomonas</taxon>
    </lineage>
</organism>
<dbReference type="HAMAP" id="MF_00836">
    <property type="entry name" value="PhnN"/>
    <property type="match status" value="1"/>
</dbReference>